<feature type="domain" description="RING-type" evidence="2">
    <location>
        <begin position="143"/>
        <end position="182"/>
    </location>
</feature>
<dbReference type="EMBL" id="BLQM01000320">
    <property type="protein sequence ID" value="GMH82904.1"/>
    <property type="molecule type" value="Genomic_DNA"/>
</dbReference>
<keyword evidence="1" id="KW-0862">Zinc</keyword>
<keyword evidence="1" id="KW-0863">Zinc-finger</keyword>
<dbReference type="SUPFAM" id="SSF144232">
    <property type="entry name" value="HIT/MYND zinc finger-like"/>
    <property type="match status" value="1"/>
</dbReference>
<reference evidence="4" key="1">
    <citation type="journal article" date="2023" name="Commun. Biol.">
        <title>Genome analysis of Parmales, the sister group of diatoms, reveals the evolutionary specialization of diatoms from phago-mixotrophs to photoautotrophs.</title>
        <authorList>
            <person name="Ban H."/>
            <person name="Sato S."/>
            <person name="Yoshikawa S."/>
            <person name="Yamada K."/>
            <person name="Nakamura Y."/>
            <person name="Ichinomiya M."/>
            <person name="Sato N."/>
            <person name="Blanc-Mathieu R."/>
            <person name="Endo H."/>
            <person name="Kuwata A."/>
            <person name="Ogata H."/>
        </authorList>
    </citation>
    <scope>NUCLEOTIDE SEQUENCE [LARGE SCALE GENOMIC DNA]</scope>
</reference>
<comment type="caution">
    <text evidence="3">The sequence shown here is derived from an EMBL/GenBank/DDBJ whole genome shotgun (WGS) entry which is preliminary data.</text>
</comment>
<dbReference type="InterPro" id="IPR013083">
    <property type="entry name" value="Znf_RING/FYVE/PHD"/>
</dbReference>
<dbReference type="PROSITE" id="PS50089">
    <property type="entry name" value="ZF_RING_2"/>
    <property type="match status" value="1"/>
</dbReference>
<dbReference type="SMART" id="SM00184">
    <property type="entry name" value="RING"/>
    <property type="match status" value="1"/>
</dbReference>
<dbReference type="PANTHER" id="PTHR12109">
    <property type="entry name" value="RING FINGER PROTEIN 141-RELATED"/>
    <property type="match status" value="1"/>
</dbReference>
<proteinExistence type="predicted"/>
<dbReference type="Gene3D" id="3.30.40.10">
    <property type="entry name" value="Zinc/RING finger domain, C3HC4 (zinc finger)"/>
    <property type="match status" value="1"/>
</dbReference>
<evidence type="ECO:0000259" key="2">
    <source>
        <dbReference type="PROSITE" id="PS50089"/>
    </source>
</evidence>
<organism evidence="3 4">
    <name type="scientific">Triparma laevis f. inornata</name>
    <dbReference type="NCBI Taxonomy" id="1714386"/>
    <lineage>
        <taxon>Eukaryota</taxon>
        <taxon>Sar</taxon>
        <taxon>Stramenopiles</taxon>
        <taxon>Ochrophyta</taxon>
        <taxon>Bolidophyceae</taxon>
        <taxon>Parmales</taxon>
        <taxon>Triparmaceae</taxon>
        <taxon>Triparma</taxon>
    </lineage>
</organism>
<name>A0A9W7B2T8_9STRA</name>
<dbReference type="Pfam" id="PF13920">
    <property type="entry name" value="zf-C3HC4_3"/>
    <property type="match status" value="1"/>
</dbReference>
<protein>
    <recommendedName>
        <fullName evidence="2">RING-type domain-containing protein</fullName>
    </recommendedName>
</protein>
<evidence type="ECO:0000313" key="3">
    <source>
        <dbReference type="EMBL" id="GMH82904.1"/>
    </source>
</evidence>
<accession>A0A9W7B2T8</accession>
<evidence type="ECO:0000313" key="4">
    <source>
        <dbReference type="Proteomes" id="UP001162640"/>
    </source>
</evidence>
<gene>
    <name evidence="3" type="ORF">TL16_g09421</name>
</gene>
<dbReference type="Gene3D" id="6.10.140.2220">
    <property type="match status" value="1"/>
</dbReference>
<dbReference type="InterPro" id="IPR001841">
    <property type="entry name" value="Znf_RING"/>
</dbReference>
<evidence type="ECO:0000256" key="1">
    <source>
        <dbReference type="PROSITE-ProRule" id="PRU00175"/>
    </source>
</evidence>
<dbReference type="InterPro" id="IPR047126">
    <property type="entry name" value="RNF141-like"/>
</dbReference>
<sequence length="255" mass="28451">MDNGSEHLIQHNGSTYTVKITATLVSFRYECLLNNKKLISHLERPSAIQEDLVFKVTEVEVDTTMGVLDSPTNKSGGSHFNGGATKAGEKINYCSTKHQEAHWKYHNTICIAPQKKFSAPVSSAPPIPLKGSVNEEEEYEDKCVICLDNVPDTQIRRCGHSAVCTKCTRELMARSQPCPNCRKPISSFEVGVYSGSLGEKGLWLTSARNISELVRNDGFNEYFQKHFYGNEATFLRWKEVFNVQIVGVIRGSTTP</sequence>
<dbReference type="GO" id="GO:0008270">
    <property type="term" value="F:zinc ion binding"/>
    <property type="evidence" value="ECO:0007669"/>
    <property type="project" value="UniProtKB-KW"/>
</dbReference>
<dbReference type="Proteomes" id="UP001162640">
    <property type="component" value="Unassembled WGS sequence"/>
</dbReference>
<dbReference type="SUPFAM" id="SSF57850">
    <property type="entry name" value="RING/U-box"/>
    <property type="match status" value="1"/>
</dbReference>
<keyword evidence="1" id="KW-0479">Metal-binding</keyword>
<dbReference type="AlphaFoldDB" id="A0A9W7B2T8"/>